<dbReference type="eggNOG" id="COG2921">
    <property type="taxonomic scope" value="Bacteria"/>
</dbReference>
<dbReference type="Proteomes" id="UP000019402">
    <property type="component" value="Unassembled WGS sequence"/>
</dbReference>
<dbReference type="AlphaFoldDB" id="W7YFH9"/>
<evidence type="ECO:0000313" key="2">
    <source>
        <dbReference type="Proteomes" id="UP000019402"/>
    </source>
</evidence>
<comment type="caution">
    <text evidence="1">The sequence shown here is derived from an EMBL/GenBank/DDBJ whole genome shotgun (WGS) entry which is preliminary data.</text>
</comment>
<reference evidence="1 2" key="1">
    <citation type="journal article" date="2014" name="Genome Announc.">
        <title>Draft Genome Sequence of Cytophaga fermentans JCM 21142T, a Facultative Anaerobe Isolated from Marine Mud.</title>
        <authorList>
            <person name="Starns D."/>
            <person name="Oshima K."/>
            <person name="Suda W."/>
            <person name="Iino T."/>
            <person name="Yuki M."/>
            <person name="Inoue J."/>
            <person name="Kitamura K."/>
            <person name="Iida T."/>
            <person name="Darby A."/>
            <person name="Hattori M."/>
            <person name="Ohkuma M."/>
        </authorList>
    </citation>
    <scope>NUCLEOTIDE SEQUENCE [LARGE SCALE GENOMIC DNA]</scope>
    <source>
        <strain evidence="1 2">JCM 21142</strain>
    </source>
</reference>
<protein>
    <recommendedName>
        <fullName evidence="3">DUF493 domain-containing protein</fullName>
    </recommendedName>
</protein>
<organism evidence="1 2">
    <name type="scientific">Saccharicrinis fermentans DSM 9555 = JCM 21142</name>
    <dbReference type="NCBI Taxonomy" id="869213"/>
    <lineage>
        <taxon>Bacteria</taxon>
        <taxon>Pseudomonadati</taxon>
        <taxon>Bacteroidota</taxon>
        <taxon>Bacteroidia</taxon>
        <taxon>Marinilabiliales</taxon>
        <taxon>Marinilabiliaceae</taxon>
        <taxon>Saccharicrinis</taxon>
    </lineage>
</organism>
<gene>
    <name evidence="1" type="ORF">JCM21142_41861</name>
</gene>
<name>W7YFH9_9BACT</name>
<dbReference type="EMBL" id="BAMD01000019">
    <property type="protein sequence ID" value="GAF03196.1"/>
    <property type="molecule type" value="Genomic_DNA"/>
</dbReference>
<dbReference type="InterPro" id="IPR007454">
    <property type="entry name" value="UPF0250_YbeD-like"/>
</dbReference>
<dbReference type="RefSeq" id="WP_027471250.1">
    <property type="nucleotide sequence ID" value="NZ_BAMD01000019.1"/>
</dbReference>
<dbReference type="Gene3D" id="3.30.70.260">
    <property type="match status" value="1"/>
</dbReference>
<keyword evidence="2" id="KW-1185">Reference proteome</keyword>
<dbReference type="InterPro" id="IPR027471">
    <property type="entry name" value="YbeD-like_sf"/>
</dbReference>
<dbReference type="Pfam" id="PF04359">
    <property type="entry name" value="DUF493"/>
    <property type="match status" value="1"/>
</dbReference>
<evidence type="ECO:0000313" key="1">
    <source>
        <dbReference type="EMBL" id="GAF03196.1"/>
    </source>
</evidence>
<accession>W7YFH9</accession>
<sequence length="90" mass="10192">MASQEYDKLLEKLGENKHWPLLYMFKFIAPNEDGKVKQVVSLLPKNGQISYKHTKNLKFVSITCKVKMPSAQSIVDVSSEINKIKGIIAL</sequence>
<evidence type="ECO:0008006" key="3">
    <source>
        <dbReference type="Google" id="ProtNLM"/>
    </source>
</evidence>
<dbReference type="OrthoDB" id="5616097at2"/>
<dbReference type="STRING" id="869213.GCA_000517085_01422"/>
<proteinExistence type="predicted"/>
<dbReference type="SUPFAM" id="SSF117991">
    <property type="entry name" value="YbeD/HP0495-like"/>
    <property type="match status" value="1"/>
</dbReference>